<feature type="region of interest" description="Disordered" evidence="3">
    <location>
        <begin position="20"/>
        <end position="50"/>
    </location>
</feature>
<dbReference type="GO" id="GO:0005634">
    <property type="term" value="C:nucleus"/>
    <property type="evidence" value="ECO:0007669"/>
    <property type="project" value="UniProtKB-SubCell"/>
</dbReference>
<dbReference type="Proteomes" id="UP001620626">
    <property type="component" value="Unassembled WGS sequence"/>
</dbReference>
<feature type="compositionally biased region" description="Basic and acidic residues" evidence="3">
    <location>
        <begin position="35"/>
        <end position="46"/>
    </location>
</feature>
<dbReference type="Pfam" id="PF08701">
    <property type="entry name" value="GN3L_Grn1"/>
    <property type="match status" value="1"/>
</dbReference>
<evidence type="ECO:0000259" key="4">
    <source>
        <dbReference type="Pfam" id="PF08701"/>
    </source>
</evidence>
<dbReference type="AlphaFoldDB" id="A0ABD2MCG6"/>
<proteinExistence type="predicted"/>
<evidence type="ECO:0000313" key="6">
    <source>
        <dbReference type="Proteomes" id="UP001620626"/>
    </source>
</evidence>
<keyword evidence="6" id="KW-1185">Reference proteome</keyword>
<comment type="caution">
    <text evidence="5">The sequence shown here is derived from an EMBL/GenBank/DDBJ whole genome shotgun (WGS) entry which is preliminary data.</text>
</comment>
<feature type="compositionally biased region" description="Basic residues" evidence="3">
    <location>
        <begin position="81"/>
        <end position="99"/>
    </location>
</feature>
<name>A0ABD2MCG6_9BILA</name>
<feature type="region of interest" description="Disordered" evidence="3">
    <location>
        <begin position="67"/>
        <end position="112"/>
    </location>
</feature>
<feature type="compositionally biased region" description="Basic residues" evidence="3">
    <location>
        <begin position="20"/>
        <end position="34"/>
    </location>
</feature>
<comment type="subcellular location">
    <subcellularLocation>
        <location evidence="1">Nucleus</location>
    </subcellularLocation>
</comment>
<evidence type="ECO:0000256" key="1">
    <source>
        <dbReference type="ARBA" id="ARBA00004123"/>
    </source>
</evidence>
<dbReference type="InterPro" id="IPR014813">
    <property type="entry name" value="Gnl3_N_dom"/>
</dbReference>
<protein>
    <recommendedName>
        <fullName evidence="4">Guanine nucleotide-binding protein-like 3 N-terminal domain-containing protein</fullName>
    </recommendedName>
</protein>
<reference evidence="5 6" key="1">
    <citation type="submission" date="2024-10" db="EMBL/GenBank/DDBJ databases">
        <authorList>
            <person name="Kim D."/>
        </authorList>
    </citation>
    <scope>NUCLEOTIDE SEQUENCE [LARGE SCALE GENOMIC DNA]</scope>
    <source>
        <strain evidence="5">BH-2024</strain>
    </source>
</reference>
<organism evidence="5 6">
    <name type="scientific">Heterodera trifolii</name>
    <dbReference type="NCBI Taxonomy" id="157864"/>
    <lineage>
        <taxon>Eukaryota</taxon>
        <taxon>Metazoa</taxon>
        <taxon>Ecdysozoa</taxon>
        <taxon>Nematoda</taxon>
        <taxon>Chromadorea</taxon>
        <taxon>Rhabditida</taxon>
        <taxon>Tylenchina</taxon>
        <taxon>Tylenchomorpha</taxon>
        <taxon>Tylenchoidea</taxon>
        <taxon>Heteroderidae</taxon>
        <taxon>Heteroderinae</taxon>
        <taxon>Heterodera</taxon>
    </lineage>
</organism>
<sequence length="170" mass="19564">MAKYCLKKQSKRLTCKKKFKIQRKVREHSRKLKKTSKEFGRKKSEKSISVPNKCPFKAEVLMEAEQKRAEAKASGSEHKICRQQRAVKKKGAKQRKKMKKNTDWTDESPPPLSLLLLEEEEDNAVSSPPPSVPISSRAIRKAVKRHKKNQQKIAKSADKLALQLDEKMEV</sequence>
<dbReference type="EMBL" id="JBICBT010000047">
    <property type="protein sequence ID" value="KAL3125171.1"/>
    <property type="molecule type" value="Genomic_DNA"/>
</dbReference>
<keyword evidence="2" id="KW-0539">Nucleus</keyword>
<evidence type="ECO:0000256" key="3">
    <source>
        <dbReference type="SAM" id="MobiDB-lite"/>
    </source>
</evidence>
<accession>A0ABD2MCG6</accession>
<feature type="domain" description="Guanine nucleotide-binding protein-like 3 N-terminal" evidence="4">
    <location>
        <begin position="15"/>
        <end position="87"/>
    </location>
</feature>
<evidence type="ECO:0000256" key="2">
    <source>
        <dbReference type="ARBA" id="ARBA00023242"/>
    </source>
</evidence>
<feature type="compositionally biased region" description="Basic and acidic residues" evidence="3">
    <location>
        <begin position="67"/>
        <end position="80"/>
    </location>
</feature>
<evidence type="ECO:0000313" key="5">
    <source>
        <dbReference type="EMBL" id="KAL3125171.1"/>
    </source>
</evidence>
<gene>
    <name evidence="5" type="ORF">niasHT_008521</name>
</gene>